<name>A0AB36CLQ0_9CORY</name>
<dbReference type="AlphaFoldDB" id="A0AB36CLQ0"/>
<dbReference type="Proteomes" id="UP000544551">
    <property type="component" value="Unassembled WGS sequence"/>
</dbReference>
<dbReference type="RefSeq" id="WP_168969861.1">
    <property type="nucleotide sequence ID" value="NZ_JABAFZ010000006.1"/>
</dbReference>
<reference evidence="1 2" key="1">
    <citation type="submission" date="2020-04" db="EMBL/GenBank/DDBJ databases">
        <authorList>
            <person name="Hitch T.C.A."/>
            <person name="Wylensek D."/>
            <person name="Clavel T."/>
        </authorList>
    </citation>
    <scope>NUCLEOTIDE SEQUENCE [LARGE SCALE GENOMIC DNA]</scope>
    <source>
        <strain evidence="1 2">BL-383-APC-3D</strain>
    </source>
</reference>
<dbReference type="EMBL" id="JABAFZ010000006">
    <property type="protein sequence ID" value="NME89584.1"/>
    <property type="molecule type" value="Genomic_DNA"/>
</dbReference>
<comment type="caution">
    <text evidence="1">The sequence shown here is derived from an EMBL/GenBank/DDBJ whole genome shotgun (WGS) entry which is preliminary data.</text>
</comment>
<evidence type="ECO:0000313" key="1">
    <source>
        <dbReference type="EMBL" id="NME89584.1"/>
    </source>
</evidence>
<proteinExistence type="predicted"/>
<gene>
    <name evidence="1" type="ORF">HF853_07875</name>
</gene>
<accession>A0AB36CLQ0</accession>
<organism evidence="1 2">
    <name type="scientific">Corynebacterium stationis</name>
    <dbReference type="NCBI Taxonomy" id="1705"/>
    <lineage>
        <taxon>Bacteria</taxon>
        <taxon>Bacillati</taxon>
        <taxon>Actinomycetota</taxon>
        <taxon>Actinomycetes</taxon>
        <taxon>Mycobacteriales</taxon>
        <taxon>Corynebacteriaceae</taxon>
        <taxon>Corynebacterium</taxon>
    </lineage>
</organism>
<sequence>MLTKLVNVGFEFDEQAIIDKLGVLVFGEFLPGAPLFEQVDYEFTGHRLPLS</sequence>
<protein>
    <submittedName>
        <fullName evidence="1">Uncharacterized protein</fullName>
    </submittedName>
</protein>
<evidence type="ECO:0000313" key="2">
    <source>
        <dbReference type="Proteomes" id="UP000544551"/>
    </source>
</evidence>